<keyword evidence="4" id="KW-0472">Membrane</keyword>
<reference evidence="6" key="1">
    <citation type="journal article" date="2019" name="Int. J. Syst. Evol. Microbiol.">
        <title>The Global Catalogue of Microorganisms (GCM) 10K type strain sequencing project: providing services to taxonomists for standard genome sequencing and annotation.</title>
        <authorList>
            <consortium name="The Broad Institute Genomics Platform"/>
            <consortium name="The Broad Institute Genome Sequencing Center for Infectious Disease"/>
            <person name="Wu L."/>
            <person name="Ma J."/>
        </authorList>
    </citation>
    <scope>NUCLEOTIDE SEQUENCE [LARGE SCALE GENOMIC DNA]</scope>
    <source>
        <strain evidence="6">KCTC 42456</strain>
    </source>
</reference>
<keyword evidence="6" id="KW-1185">Reference proteome</keyword>
<dbReference type="RefSeq" id="WP_379042064.1">
    <property type="nucleotide sequence ID" value="NZ_JBHSKW010000019.1"/>
</dbReference>
<dbReference type="EMBL" id="JBHULV010000025">
    <property type="protein sequence ID" value="MFD2731743.1"/>
    <property type="molecule type" value="Genomic_DNA"/>
</dbReference>
<gene>
    <name evidence="5" type="ORF">ACFSSE_08490</name>
</gene>
<comment type="similarity">
    <text evidence="1">Belongs to the glycosyltransferase 2 family.</text>
</comment>
<dbReference type="PANTHER" id="PTHR43630:SF1">
    <property type="entry name" value="POLY-BETA-1,6-N-ACETYL-D-GLUCOSAMINE SYNTHASE"/>
    <property type="match status" value="1"/>
</dbReference>
<comment type="caution">
    <text evidence="5">The sequence shown here is derived from an EMBL/GenBank/DDBJ whole genome shotgun (WGS) entry which is preliminary data.</text>
</comment>
<feature type="transmembrane region" description="Helical" evidence="4">
    <location>
        <begin position="323"/>
        <end position="341"/>
    </location>
</feature>
<proteinExistence type="inferred from homology"/>
<feature type="transmembrane region" description="Helical" evidence="4">
    <location>
        <begin position="291"/>
        <end position="317"/>
    </location>
</feature>
<dbReference type="InterPro" id="IPR029044">
    <property type="entry name" value="Nucleotide-diphossugar_trans"/>
</dbReference>
<evidence type="ECO:0000256" key="4">
    <source>
        <dbReference type="SAM" id="Phobius"/>
    </source>
</evidence>
<sequence>MVKVLHIAWIVLQIVIGFHLFFPLALFFFKNLRKKKKPQVLITPQQLDIAIIVTAYEETYHLPLVINAIINQPYSNYIIYLVADKCDTSNLIFEDDRIKVLTPEKVIASNTGSHAFAVKNFIRTHEIITIIDSDNIVDGNYLTEINKTFAAGYVAVQGLRAAKNLDTNYACLDAARDIYYHFYDGELLYESGSSATLAGSGMAFKANLYIDFLKQTQVSGAGFDKVLQASLVHKDLQIAFNKNAIVFDQKTTHANQLVQQRSRWINTWFKYFGYGFGLTFKGLKNSSINQFLFGLVLLRPPLFIFLILGVFATIINFVLGLNYIVWLIGFLSFIAGFFLALKKSDTDKRIYASLLNIPKFMFYQMLALTKIRVANKISVATKHQK</sequence>
<keyword evidence="4" id="KW-1133">Transmembrane helix</keyword>
<accession>A0ABW5TRQ8</accession>
<dbReference type="PANTHER" id="PTHR43630">
    <property type="entry name" value="POLY-BETA-1,6-N-ACETYL-D-GLUCOSAMINE SYNTHASE"/>
    <property type="match status" value="1"/>
</dbReference>
<dbReference type="Pfam" id="PF13641">
    <property type="entry name" value="Glyco_tranf_2_3"/>
    <property type="match status" value="1"/>
</dbReference>
<keyword evidence="4" id="KW-0812">Transmembrane</keyword>
<dbReference type="Gene3D" id="3.90.550.10">
    <property type="entry name" value="Spore Coat Polysaccharide Biosynthesis Protein SpsA, Chain A"/>
    <property type="match status" value="1"/>
</dbReference>
<dbReference type="EC" id="2.4.-.-" evidence="5"/>
<evidence type="ECO:0000256" key="3">
    <source>
        <dbReference type="ARBA" id="ARBA00022679"/>
    </source>
</evidence>
<dbReference type="Proteomes" id="UP001597546">
    <property type="component" value="Unassembled WGS sequence"/>
</dbReference>
<keyword evidence="2 5" id="KW-0328">Glycosyltransferase</keyword>
<evidence type="ECO:0000256" key="2">
    <source>
        <dbReference type="ARBA" id="ARBA00022676"/>
    </source>
</evidence>
<keyword evidence="3 5" id="KW-0808">Transferase</keyword>
<evidence type="ECO:0000256" key="1">
    <source>
        <dbReference type="ARBA" id="ARBA00006739"/>
    </source>
</evidence>
<evidence type="ECO:0000313" key="5">
    <source>
        <dbReference type="EMBL" id="MFD2731743.1"/>
    </source>
</evidence>
<feature type="transmembrane region" description="Helical" evidence="4">
    <location>
        <begin position="6"/>
        <end position="29"/>
    </location>
</feature>
<organism evidence="5 6">
    <name type="scientific">Pedobacter alpinus</name>
    <dbReference type="NCBI Taxonomy" id="1590643"/>
    <lineage>
        <taxon>Bacteria</taxon>
        <taxon>Pseudomonadati</taxon>
        <taxon>Bacteroidota</taxon>
        <taxon>Sphingobacteriia</taxon>
        <taxon>Sphingobacteriales</taxon>
        <taxon>Sphingobacteriaceae</taxon>
        <taxon>Pedobacter</taxon>
    </lineage>
</organism>
<evidence type="ECO:0000313" key="6">
    <source>
        <dbReference type="Proteomes" id="UP001597546"/>
    </source>
</evidence>
<dbReference type="GO" id="GO:0016757">
    <property type="term" value="F:glycosyltransferase activity"/>
    <property type="evidence" value="ECO:0007669"/>
    <property type="project" value="UniProtKB-KW"/>
</dbReference>
<protein>
    <submittedName>
        <fullName evidence="5">Glycosyltransferase</fullName>
        <ecNumber evidence="5">2.4.-.-</ecNumber>
    </submittedName>
</protein>
<dbReference type="SUPFAM" id="SSF53448">
    <property type="entry name" value="Nucleotide-diphospho-sugar transferases"/>
    <property type="match status" value="1"/>
</dbReference>
<name>A0ABW5TRQ8_9SPHI</name>